<organism evidence="1 2">
    <name type="scientific">Ditylenchus destructor</name>
    <dbReference type="NCBI Taxonomy" id="166010"/>
    <lineage>
        <taxon>Eukaryota</taxon>
        <taxon>Metazoa</taxon>
        <taxon>Ecdysozoa</taxon>
        <taxon>Nematoda</taxon>
        <taxon>Chromadorea</taxon>
        <taxon>Rhabditida</taxon>
        <taxon>Tylenchina</taxon>
        <taxon>Tylenchomorpha</taxon>
        <taxon>Sphaerularioidea</taxon>
        <taxon>Anguinidae</taxon>
        <taxon>Anguininae</taxon>
        <taxon>Ditylenchus</taxon>
    </lineage>
</organism>
<evidence type="ECO:0008006" key="3">
    <source>
        <dbReference type="Google" id="ProtNLM"/>
    </source>
</evidence>
<dbReference type="EMBL" id="JAKKPZ010000395">
    <property type="protein sequence ID" value="KAI1695529.1"/>
    <property type="molecule type" value="Genomic_DNA"/>
</dbReference>
<evidence type="ECO:0000313" key="2">
    <source>
        <dbReference type="Proteomes" id="UP001201812"/>
    </source>
</evidence>
<dbReference type="Proteomes" id="UP001201812">
    <property type="component" value="Unassembled WGS sequence"/>
</dbReference>
<reference evidence="1" key="1">
    <citation type="submission" date="2022-01" db="EMBL/GenBank/DDBJ databases">
        <title>Genome Sequence Resource for Two Populations of Ditylenchus destructor, the Migratory Endoparasitic Phytonematode.</title>
        <authorList>
            <person name="Zhang H."/>
            <person name="Lin R."/>
            <person name="Xie B."/>
        </authorList>
    </citation>
    <scope>NUCLEOTIDE SEQUENCE</scope>
    <source>
        <strain evidence="1">BazhouSP</strain>
    </source>
</reference>
<protein>
    <recommendedName>
        <fullName evidence="3">F-box domain-containing protein</fullName>
    </recommendedName>
</protein>
<gene>
    <name evidence="1" type="ORF">DdX_19532</name>
</gene>
<proteinExistence type="predicted"/>
<evidence type="ECO:0000313" key="1">
    <source>
        <dbReference type="EMBL" id="KAI1695529.1"/>
    </source>
</evidence>
<accession>A0AAD4MIN8</accession>
<sequence length="238" mass="27879">MKLRTSNIVRFDNGTMVEAFKYLNYSQLAKSSLVSKGYRDLIQTHRHSLALLDVDHIRMRSFYDVPTYMKVFDKELSPEDYNEWVIRNNYSQQISPASGKQSSQYVRISYRFSAEAKYSNLGPYVKTTVFSAQTKLNHENWPLFQHFARLLADPFIYIRHMELTPLKELVKLLTGAVIQEALKSKYEKFFIKEEKNQHDSTTAHVFEFINTDVGKKLQLTVISLMEFENQVILETINL</sequence>
<keyword evidence="2" id="KW-1185">Reference proteome</keyword>
<name>A0AAD4MIN8_9BILA</name>
<dbReference type="AlphaFoldDB" id="A0AAD4MIN8"/>
<comment type="caution">
    <text evidence="1">The sequence shown here is derived from an EMBL/GenBank/DDBJ whole genome shotgun (WGS) entry which is preliminary data.</text>
</comment>